<dbReference type="AlphaFoldDB" id="A0AB39LQN5"/>
<accession>A0AB39LQN5</accession>
<keyword evidence="2" id="KW-0233">DNA recombination</keyword>
<dbReference type="GO" id="GO:0003677">
    <property type="term" value="F:DNA binding"/>
    <property type="evidence" value="ECO:0007669"/>
    <property type="project" value="UniProtKB-KW"/>
</dbReference>
<dbReference type="PANTHER" id="PTHR30461">
    <property type="entry name" value="DNA-INVERTASE FROM LAMBDOID PROPHAGE"/>
    <property type="match status" value="1"/>
</dbReference>
<dbReference type="PANTHER" id="PTHR30461:SF2">
    <property type="entry name" value="SERINE RECOMBINASE PINE-RELATED"/>
    <property type="match status" value="1"/>
</dbReference>
<dbReference type="InterPro" id="IPR011109">
    <property type="entry name" value="DNA_bind_recombinase_dom"/>
</dbReference>
<dbReference type="EMBL" id="CP163429">
    <property type="protein sequence ID" value="XDP95883.1"/>
    <property type="molecule type" value="Genomic_DNA"/>
</dbReference>
<dbReference type="PROSITE" id="PS51737">
    <property type="entry name" value="RECOMBINASE_DNA_BIND"/>
    <property type="match status" value="1"/>
</dbReference>
<dbReference type="SUPFAM" id="SSF53041">
    <property type="entry name" value="Resolvase-like"/>
    <property type="match status" value="1"/>
</dbReference>
<dbReference type="InterPro" id="IPR025827">
    <property type="entry name" value="Zn_ribbon_recom_dom"/>
</dbReference>
<evidence type="ECO:0000256" key="2">
    <source>
        <dbReference type="ARBA" id="ARBA00023172"/>
    </source>
</evidence>
<sequence length="490" mass="52875">MTTGNRASIYLRLSRAADETNVSLDGMLADVRAILAREGLAEVALHIDDGVSGGRRDRAEFIAWLDDARTGAADVLATFHTDRLTREGLNVAASILDVVEGKDPETGRPAHAPARLLDAKGLDSNDGDAFRFRFVIQAEVGRAERERIRDRARAKARRLRQAGRWSGGPAPYGYVAAPNPDGPGRVLAIEPSEAAVVREAAEAVLSGDTLGRVVRRLNHAGAKPRRAKAWSRQALGQILTGDAVLGRIVLGGKPLRDDQGKIIAPFPAIITEAESAALRSALAVRTPDARKGGRKPARLLSGLLACHSCGARLQIGVSGPRSVNVYRCPTKAGGGICAKPVSASVNAIEEHVTNRFLRAVGHMPMMRERVTVSTAGELAAVDAEIREVLASLATSADAVLFQRLQRLQAERAELAAAQPQQHSEWVPTGRTMAEHWAQSLVDDRREMLASAVREFVLLPGQRGRHGFAAERLIWRWADDDAAEREELLSE</sequence>
<reference evidence="4" key="1">
    <citation type="submission" date="2024-07" db="EMBL/GenBank/DDBJ databases">
        <authorList>
            <person name="Yu S.T."/>
        </authorList>
    </citation>
    <scope>NUCLEOTIDE SEQUENCE</scope>
    <source>
        <strain evidence="4">R02</strain>
    </source>
</reference>
<evidence type="ECO:0000313" key="4">
    <source>
        <dbReference type="EMBL" id="XDP95883.1"/>
    </source>
</evidence>
<dbReference type="GO" id="GO:0000150">
    <property type="term" value="F:DNA strand exchange activity"/>
    <property type="evidence" value="ECO:0007669"/>
    <property type="project" value="InterPro"/>
</dbReference>
<dbReference type="InterPro" id="IPR006119">
    <property type="entry name" value="Resolv_N"/>
</dbReference>
<dbReference type="InterPro" id="IPR038109">
    <property type="entry name" value="DNA_bind_recomb_sf"/>
</dbReference>
<evidence type="ECO:0000256" key="1">
    <source>
        <dbReference type="ARBA" id="ARBA00023125"/>
    </source>
</evidence>
<dbReference type="Gene3D" id="3.40.50.1390">
    <property type="entry name" value="Resolvase, N-terminal catalytic domain"/>
    <property type="match status" value="1"/>
</dbReference>
<dbReference type="InterPro" id="IPR050639">
    <property type="entry name" value="SSR_resolvase"/>
</dbReference>
<feature type="domain" description="Recombinase" evidence="3">
    <location>
        <begin position="171"/>
        <end position="288"/>
    </location>
</feature>
<name>A0AB39LQN5_9ACTN</name>
<dbReference type="Pfam" id="PF07508">
    <property type="entry name" value="Recombinase"/>
    <property type="match status" value="1"/>
</dbReference>
<proteinExistence type="predicted"/>
<protein>
    <submittedName>
        <fullName evidence="4">Recombinase family protein</fullName>
    </submittedName>
</protein>
<dbReference type="SMART" id="SM00857">
    <property type="entry name" value="Resolvase"/>
    <property type="match status" value="1"/>
</dbReference>
<gene>
    <name evidence="4" type="ORF">AB5J57_21235</name>
</gene>
<keyword evidence="1" id="KW-0238">DNA-binding</keyword>
<dbReference type="RefSeq" id="WP_369157969.1">
    <property type="nucleotide sequence ID" value="NZ_CP163429.1"/>
</dbReference>
<organism evidence="4">
    <name type="scientific">Streptomyces sp. R02</name>
    <dbReference type="NCBI Taxonomy" id="3238623"/>
    <lineage>
        <taxon>Bacteria</taxon>
        <taxon>Bacillati</taxon>
        <taxon>Actinomycetota</taxon>
        <taxon>Actinomycetes</taxon>
        <taxon>Kitasatosporales</taxon>
        <taxon>Streptomycetaceae</taxon>
        <taxon>Streptomyces</taxon>
    </lineage>
</organism>
<dbReference type="Pfam" id="PF00239">
    <property type="entry name" value="Resolvase"/>
    <property type="match status" value="1"/>
</dbReference>
<dbReference type="InterPro" id="IPR036162">
    <property type="entry name" value="Resolvase-like_N_sf"/>
</dbReference>
<dbReference type="Gene3D" id="3.90.1750.20">
    <property type="entry name" value="Putative Large Serine Recombinase, Chain B, Domain 2"/>
    <property type="match status" value="1"/>
</dbReference>
<evidence type="ECO:0000259" key="3">
    <source>
        <dbReference type="PROSITE" id="PS51737"/>
    </source>
</evidence>
<dbReference type="Pfam" id="PF13408">
    <property type="entry name" value="Zn_ribbon_recom"/>
    <property type="match status" value="1"/>
</dbReference>